<name>A0A069NW94_9BURK</name>
<proteinExistence type="predicted"/>
<organism evidence="1 2">
    <name type="scientific">Caballeronia grimmiae</name>
    <dbReference type="NCBI Taxonomy" id="1071679"/>
    <lineage>
        <taxon>Bacteria</taxon>
        <taxon>Pseudomonadati</taxon>
        <taxon>Pseudomonadota</taxon>
        <taxon>Betaproteobacteria</taxon>
        <taxon>Burkholderiales</taxon>
        <taxon>Burkholderiaceae</taxon>
        <taxon>Caballeronia</taxon>
    </lineage>
</organism>
<dbReference type="EMBL" id="JFHE01000019">
    <property type="protein sequence ID" value="KDR32638.1"/>
    <property type="molecule type" value="Genomic_DNA"/>
</dbReference>
<dbReference type="AlphaFoldDB" id="A0A069NW94"/>
<evidence type="ECO:0000313" key="1">
    <source>
        <dbReference type="EMBL" id="KDR32638.1"/>
    </source>
</evidence>
<dbReference type="Proteomes" id="UP000027439">
    <property type="component" value="Unassembled WGS sequence"/>
</dbReference>
<reference evidence="1 2" key="1">
    <citation type="submission" date="2014-03" db="EMBL/GenBank/DDBJ databases">
        <title>Draft Genome Sequences of Four Burkholderia Strains.</title>
        <authorList>
            <person name="Liu X.Y."/>
            <person name="Li C.X."/>
            <person name="Xu J.H."/>
        </authorList>
    </citation>
    <scope>NUCLEOTIDE SEQUENCE [LARGE SCALE GENOMIC DNA]</scope>
    <source>
        <strain evidence="1 2">R27</strain>
    </source>
</reference>
<comment type="caution">
    <text evidence="1">The sequence shown here is derived from an EMBL/GenBank/DDBJ whole genome shotgun (WGS) entry which is preliminary data.</text>
</comment>
<sequence>MLSPIRMLSPQDIYERVAAHLLAQRAVSEDDNGSCRLRSPQGHKCAIGSLVRDEVYEAGLEGVGISYYRHAQDGKLLRALYASNVNAYDPNVIDLLIELEQIHDDASVEEWPHLLATLGKRHAFV</sequence>
<dbReference type="eggNOG" id="ENOG502ZMS0">
    <property type="taxonomic scope" value="Bacteria"/>
</dbReference>
<accession>A0A069NW94</accession>
<protein>
    <submittedName>
        <fullName evidence="1">Uncharacterized protein</fullName>
    </submittedName>
</protein>
<gene>
    <name evidence="1" type="ORF">BG57_09370</name>
</gene>
<evidence type="ECO:0000313" key="2">
    <source>
        <dbReference type="Proteomes" id="UP000027439"/>
    </source>
</evidence>